<sequence length="12" mass="1317">MGMSTGEVYTEI</sequence>
<gene>
    <name evidence="1" type="ORF">G4B88_010777</name>
</gene>
<proteinExistence type="predicted"/>
<keyword evidence="2" id="KW-1185">Reference proteome</keyword>
<evidence type="ECO:0000313" key="2">
    <source>
        <dbReference type="Proteomes" id="UP000583929"/>
    </source>
</evidence>
<dbReference type="Proteomes" id="UP000583929">
    <property type="component" value="Unassembled WGS sequence"/>
</dbReference>
<dbReference type="EMBL" id="JAATIQ010000732">
    <property type="protein sequence ID" value="KAF4348110.1"/>
    <property type="molecule type" value="Genomic_DNA"/>
</dbReference>
<evidence type="ECO:0000313" key="1">
    <source>
        <dbReference type="EMBL" id="KAF4348110.1"/>
    </source>
</evidence>
<protein>
    <submittedName>
        <fullName evidence="1">Uncharacterized protein</fullName>
    </submittedName>
</protein>
<accession>A0A7J6DQN6</accession>
<reference evidence="1 2" key="1">
    <citation type="journal article" date="2020" name="bioRxiv">
        <title>Sequence and annotation of 42 cannabis genomes reveals extensive copy number variation in cannabinoid synthesis and pathogen resistance genes.</title>
        <authorList>
            <person name="Mckernan K.J."/>
            <person name="Helbert Y."/>
            <person name="Kane L.T."/>
            <person name="Ebling H."/>
            <person name="Zhang L."/>
            <person name="Liu B."/>
            <person name="Eaton Z."/>
            <person name="Mclaughlin S."/>
            <person name="Kingan S."/>
            <person name="Baybayan P."/>
            <person name="Concepcion G."/>
            <person name="Jordan M."/>
            <person name="Riva A."/>
            <person name="Barbazuk W."/>
            <person name="Harkins T."/>
        </authorList>
    </citation>
    <scope>NUCLEOTIDE SEQUENCE [LARGE SCALE GENOMIC DNA]</scope>
    <source>
        <strain evidence="2">cv. Jamaican Lion 4</strain>
        <tissue evidence="1">Leaf</tissue>
    </source>
</reference>
<organism evidence="1 2">
    <name type="scientific">Cannabis sativa</name>
    <name type="common">Hemp</name>
    <name type="synonym">Marijuana</name>
    <dbReference type="NCBI Taxonomy" id="3483"/>
    <lineage>
        <taxon>Eukaryota</taxon>
        <taxon>Viridiplantae</taxon>
        <taxon>Streptophyta</taxon>
        <taxon>Embryophyta</taxon>
        <taxon>Tracheophyta</taxon>
        <taxon>Spermatophyta</taxon>
        <taxon>Magnoliopsida</taxon>
        <taxon>eudicotyledons</taxon>
        <taxon>Gunneridae</taxon>
        <taxon>Pentapetalae</taxon>
        <taxon>rosids</taxon>
        <taxon>fabids</taxon>
        <taxon>Rosales</taxon>
        <taxon>Cannabaceae</taxon>
        <taxon>Cannabis</taxon>
    </lineage>
</organism>
<name>A0A7J6DQN6_CANSA</name>
<comment type="caution">
    <text evidence="1">The sequence shown here is derived from an EMBL/GenBank/DDBJ whole genome shotgun (WGS) entry which is preliminary data.</text>
</comment>